<evidence type="ECO:0000256" key="2">
    <source>
        <dbReference type="SAM" id="SignalP"/>
    </source>
</evidence>
<evidence type="ECO:0000313" key="4">
    <source>
        <dbReference type="EMBL" id="NKI43065.1"/>
    </source>
</evidence>
<reference evidence="4 5" key="1">
    <citation type="submission" date="2020-04" db="EMBL/GenBank/DDBJ databases">
        <title>Phylogenetic Diversity and Antibacterial Activity against Ralstonia solanacearum of Endophytic Actinomycete Isolated from Moss.</title>
        <authorList>
            <person name="Zhuang X."/>
        </authorList>
    </citation>
    <scope>NUCLEOTIDE SEQUENCE [LARGE SCALE GENOMIC DNA]</scope>
    <source>
        <strain evidence="4 5">LD120</strain>
    </source>
</reference>
<dbReference type="EMBL" id="JAAWWP010000010">
    <property type="protein sequence ID" value="NKI43065.1"/>
    <property type="molecule type" value="Genomic_DNA"/>
</dbReference>
<proteinExistence type="predicted"/>
<evidence type="ECO:0000256" key="1">
    <source>
        <dbReference type="SAM" id="MobiDB-lite"/>
    </source>
</evidence>
<gene>
    <name evidence="4" type="ORF">HFV08_17835</name>
</gene>
<name>A0ABX1H6X8_9ACTN</name>
<feature type="compositionally biased region" description="Pro residues" evidence="1">
    <location>
        <begin position="260"/>
        <end position="271"/>
    </location>
</feature>
<sequence>MRRVTVERRRAARLASAAAVVLLTGLLAGPGAASEDEVDAAGTADYDCRFAGGELRAEAVIEARFPAAAEAGSPIRPQAVSVGITLDPEEVTALFPENPGHLTGTAALSVEVAHGSETATARWQDLGAGAEVRPGQPLVLAHTGPVPSVTVGSAGEARFTAGRLTLALTATGPDRAEAPPTRTLDCAAAPGEDTRLATVRVTGPGGPTDPATGSEAPGTGPTGRPEDGDGIDVDPVRPAAGAESCPPELPTGEIDFSEALPPPDYAPPPVPGRAPAHGCAYALGYASVRKLNGAMVINDPERQPAVTNVIVSLQTQSVTRPDNYSRIDSLASLDLPDAESTFLTFGFQPVTAKVSFENGPLSISTGSYRPAGGTRTDFAVIAFRQSLRLHDVKVNGTPLDVGPDCRTKEPFKVVLRGKAPEYANVLTGGRLRGDIAIPEFSGCGTGGEDLDPLFTAAISGPGNHVEFAQEKTCTPTTTAWCPPAVPPLPATDPER</sequence>
<feature type="region of interest" description="Disordered" evidence="1">
    <location>
        <begin position="170"/>
        <end position="271"/>
    </location>
</feature>
<feature type="chain" id="PRO_5047150775" description="DUF6801 domain-containing protein" evidence="2">
    <location>
        <begin position="34"/>
        <end position="495"/>
    </location>
</feature>
<dbReference type="Pfam" id="PF20611">
    <property type="entry name" value="DUF6801"/>
    <property type="match status" value="1"/>
</dbReference>
<evidence type="ECO:0000313" key="5">
    <source>
        <dbReference type="Proteomes" id="UP000772196"/>
    </source>
</evidence>
<feature type="domain" description="DUF6801" evidence="3">
    <location>
        <begin position="45"/>
        <end position="197"/>
    </location>
</feature>
<protein>
    <recommendedName>
        <fullName evidence="3">DUF6801 domain-containing protein</fullName>
    </recommendedName>
</protein>
<keyword evidence="5" id="KW-1185">Reference proteome</keyword>
<organism evidence="4 5">
    <name type="scientific">Streptomyces physcomitrii</name>
    <dbReference type="NCBI Taxonomy" id="2724184"/>
    <lineage>
        <taxon>Bacteria</taxon>
        <taxon>Bacillati</taxon>
        <taxon>Actinomycetota</taxon>
        <taxon>Actinomycetes</taxon>
        <taxon>Kitasatosporales</taxon>
        <taxon>Streptomycetaceae</taxon>
        <taxon>Streptomyces</taxon>
    </lineage>
</organism>
<keyword evidence="2" id="KW-0732">Signal</keyword>
<dbReference type="Proteomes" id="UP000772196">
    <property type="component" value="Unassembled WGS sequence"/>
</dbReference>
<evidence type="ECO:0000259" key="3">
    <source>
        <dbReference type="Pfam" id="PF20611"/>
    </source>
</evidence>
<comment type="caution">
    <text evidence="4">The sequence shown here is derived from an EMBL/GenBank/DDBJ whole genome shotgun (WGS) entry which is preliminary data.</text>
</comment>
<accession>A0ABX1H6X8</accession>
<feature type="signal peptide" evidence="2">
    <location>
        <begin position="1"/>
        <end position="33"/>
    </location>
</feature>
<dbReference type="InterPro" id="IPR046542">
    <property type="entry name" value="DUF6801"/>
</dbReference>